<dbReference type="SMART" id="SM00184">
    <property type="entry name" value="RING"/>
    <property type="match status" value="1"/>
</dbReference>
<dbReference type="InterPro" id="IPR001841">
    <property type="entry name" value="Znf_RING"/>
</dbReference>
<organism evidence="4 5">
    <name type="scientific">Reticulomyxa filosa</name>
    <dbReference type="NCBI Taxonomy" id="46433"/>
    <lineage>
        <taxon>Eukaryota</taxon>
        <taxon>Sar</taxon>
        <taxon>Rhizaria</taxon>
        <taxon>Retaria</taxon>
        <taxon>Foraminifera</taxon>
        <taxon>Monothalamids</taxon>
        <taxon>Reticulomyxidae</taxon>
        <taxon>Reticulomyxa</taxon>
    </lineage>
</organism>
<dbReference type="OrthoDB" id="1711136at2759"/>
<evidence type="ECO:0000259" key="3">
    <source>
        <dbReference type="PROSITE" id="PS50089"/>
    </source>
</evidence>
<dbReference type="Gene3D" id="3.30.40.10">
    <property type="entry name" value="Zinc/RING finger domain, C3HC4 (zinc finger)"/>
    <property type="match status" value="1"/>
</dbReference>
<proteinExistence type="predicted"/>
<dbReference type="AlphaFoldDB" id="X6NTU9"/>
<keyword evidence="1" id="KW-0863">Zinc-finger</keyword>
<sequence>MSESVPQNEDSDKGNDNNARKLKKYKIVVALWNQDFESHDFDTETEAKEFWNSLPFMACLVKNKYVFFEYDPVADKYKLKRSYGIESFVDSIIAYVVSSTGHKPSSHEDPKGEEEKHLDSAQDDELISGSTTPLGDLMQWAQNTLEGIDVKPTTSLEKDDKNATDLVISEIWGTYQCYFCPSFESAFDTWNKLGSWYGSVWFKRQQQIWVLKDSYGTGETVRKICWYLDEAQTQWAKNEEKGTEKSNNLPQSDTSSKPLQHEVVEKEHQDDQLLCVVCLDKNRNYIVLPCAHVCLCEQCSQLGEYHSDSAACPICRGKIEKLTKVFL</sequence>
<dbReference type="Pfam" id="PF13920">
    <property type="entry name" value="zf-C3HC4_3"/>
    <property type="match status" value="1"/>
</dbReference>
<feature type="region of interest" description="Disordered" evidence="2">
    <location>
        <begin position="101"/>
        <end position="123"/>
    </location>
</feature>
<dbReference type="GO" id="GO:0008270">
    <property type="term" value="F:zinc ion binding"/>
    <property type="evidence" value="ECO:0007669"/>
    <property type="project" value="UniProtKB-KW"/>
</dbReference>
<feature type="domain" description="RING-type" evidence="3">
    <location>
        <begin position="275"/>
        <end position="316"/>
    </location>
</feature>
<feature type="region of interest" description="Disordered" evidence="2">
    <location>
        <begin position="238"/>
        <end position="259"/>
    </location>
</feature>
<keyword evidence="1" id="KW-0862">Zinc</keyword>
<gene>
    <name evidence="4" type="ORF">RFI_07734</name>
</gene>
<reference evidence="4 5" key="1">
    <citation type="journal article" date="2013" name="Curr. Biol.">
        <title>The Genome of the Foraminiferan Reticulomyxa filosa.</title>
        <authorList>
            <person name="Glockner G."/>
            <person name="Hulsmann N."/>
            <person name="Schleicher M."/>
            <person name="Noegel A.A."/>
            <person name="Eichinger L."/>
            <person name="Gallinger C."/>
            <person name="Pawlowski J."/>
            <person name="Sierra R."/>
            <person name="Euteneuer U."/>
            <person name="Pillet L."/>
            <person name="Moustafa A."/>
            <person name="Platzer M."/>
            <person name="Groth M."/>
            <person name="Szafranski K."/>
            <person name="Schliwa M."/>
        </authorList>
    </citation>
    <scope>NUCLEOTIDE SEQUENCE [LARGE SCALE GENOMIC DNA]</scope>
</reference>
<keyword evidence="1" id="KW-0479">Metal-binding</keyword>
<dbReference type="EMBL" id="ASPP01006087">
    <property type="protein sequence ID" value="ETO29391.1"/>
    <property type="molecule type" value="Genomic_DNA"/>
</dbReference>
<protein>
    <recommendedName>
        <fullName evidence="3">RING-type domain-containing protein</fullName>
    </recommendedName>
</protein>
<dbReference type="Proteomes" id="UP000023152">
    <property type="component" value="Unassembled WGS sequence"/>
</dbReference>
<accession>X6NTU9</accession>
<evidence type="ECO:0000313" key="4">
    <source>
        <dbReference type="EMBL" id="ETO29391.1"/>
    </source>
</evidence>
<dbReference type="SUPFAM" id="SSF57850">
    <property type="entry name" value="RING/U-box"/>
    <property type="match status" value="1"/>
</dbReference>
<keyword evidence="5" id="KW-1185">Reference proteome</keyword>
<dbReference type="PROSITE" id="PS50089">
    <property type="entry name" value="ZF_RING_2"/>
    <property type="match status" value="1"/>
</dbReference>
<comment type="caution">
    <text evidence="4">The sequence shown here is derived from an EMBL/GenBank/DDBJ whole genome shotgun (WGS) entry which is preliminary data.</text>
</comment>
<dbReference type="PANTHER" id="PTHR22696">
    <property type="entry name" value="E3 UBIQUITIN-PROTEIN LIGASE RNF26"/>
    <property type="match status" value="1"/>
</dbReference>
<evidence type="ECO:0000313" key="5">
    <source>
        <dbReference type="Proteomes" id="UP000023152"/>
    </source>
</evidence>
<evidence type="ECO:0000256" key="2">
    <source>
        <dbReference type="SAM" id="MobiDB-lite"/>
    </source>
</evidence>
<evidence type="ECO:0000256" key="1">
    <source>
        <dbReference type="PROSITE-ProRule" id="PRU00175"/>
    </source>
</evidence>
<feature type="compositionally biased region" description="Polar residues" evidence="2">
    <location>
        <begin position="245"/>
        <end position="258"/>
    </location>
</feature>
<name>X6NTU9_RETFI</name>
<dbReference type="InterPro" id="IPR013083">
    <property type="entry name" value="Znf_RING/FYVE/PHD"/>
</dbReference>
<feature type="compositionally biased region" description="Basic and acidic residues" evidence="2">
    <location>
        <begin position="105"/>
        <end position="120"/>
    </location>
</feature>